<proteinExistence type="predicted"/>
<comment type="caution">
    <text evidence="1">The sequence shown here is derived from an EMBL/GenBank/DDBJ whole genome shotgun (WGS) entry which is preliminary data.</text>
</comment>
<protein>
    <submittedName>
        <fullName evidence="1">Uncharacterized protein</fullName>
    </submittedName>
</protein>
<sequence length="54" mass="6216">MTECIKSSTLVCRLLLQTFVKEWVVLRSSVTSSVMCDRLPPVHREHHGMGFSWP</sequence>
<gene>
    <name evidence="1" type="ORF">SPARVUS_LOCUS8068698</name>
</gene>
<dbReference type="EMBL" id="CATNWA010014704">
    <property type="protein sequence ID" value="CAI9574954.1"/>
    <property type="molecule type" value="Genomic_DNA"/>
</dbReference>
<reference evidence="1" key="1">
    <citation type="submission" date="2023-05" db="EMBL/GenBank/DDBJ databases">
        <authorList>
            <person name="Stuckert A."/>
        </authorList>
    </citation>
    <scope>NUCLEOTIDE SEQUENCE</scope>
</reference>
<organism evidence="1 2">
    <name type="scientific">Staurois parvus</name>
    <dbReference type="NCBI Taxonomy" id="386267"/>
    <lineage>
        <taxon>Eukaryota</taxon>
        <taxon>Metazoa</taxon>
        <taxon>Chordata</taxon>
        <taxon>Craniata</taxon>
        <taxon>Vertebrata</taxon>
        <taxon>Euteleostomi</taxon>
        <taxon>Amphibia</taxon>
        <taxon>Batrachia</taxon>
        <taxon>Anura</taxon>
        <taxon>Neobatrachia</taxon>
        <taxon>Ranoidea</taxon>
        <taxon>Ranidae</taxon>
        <taxon>Staurois</taxon>
    </lineage>
</organism>
<keyword evidence="2" id="KW-1185">Reference proteome</keyword>
<feature type="non-terminal residue" evidence="1">
    <location>
        <position position="54"/>
    </location>
</feature>
<evidence type="ECO:0000313" key="2">
    <source>
        <dbReference type="Proteomes" id="UP001162483"/>
    </source>
</evidence>
<name>A0ABN9DSK3_9NEOB</name>
<accession>A0ABN9DSK3</accession>
<dbReference type="Proteomes" id="UP001162483">
    <property type="component" value="Unassembled WGS sequence"/>
</dbReference>
<evidence type="ECO:0000313" key="1">
    <source>
        <dbReference type="EMBL" id="CAI9574954.1"/>
    </source>
</evidence>